<dbReference type="Proteomes" id="UP000796880">
    <property type="component" value="Unassembled WGS sequence"/>
</dbReference>
<dbReference type="InterPro" id="IPR037491">
    <property type="entry name" value="LTI78/LTI65"/>
</dbReference>
<dbReference type="PANTHER" id="PTHR33836:SF1">
    <property type="entry name" value="LOW-TEMPERATURE-INDUCED 65 KDA PROTEIN-RELATED"/>
    <property type="match status" value="1"/>
</dbReference>
<evidence type="ECO:0000256" key="1">
    <source>
        <dbReference type="SAM" id="MobiDB-lite"/>
    </source>
</evidence>
<feature type="compositionally biased region" description="Acidic residues" evidence="1">
    <location>
        <begin position="78"/>
        <end position="88"/>
    </location>
</feature>
<evidence type="ECO:0000259" key="2">
    <source>
        <dbReference type="Pfam" id="PF23399"/>
    </source>
</evidence>
<dbReference type="InterPro" id="IPR056605">
    <property type="entry name" value="LTI65_LTI78_N"/>
</dbReference>
<feature type="compositionally biased region" description="Basic and acidic residues" evidence="1">
    <location>
        <begin position="324"/>
        <end position="335"/>
    </location>
</feature>
<gene>
    <name evidence="5" type="ORF">FNV43_RR24094</name>
</gene>
<feature type="domain" description="LTI65/LTI78 N-terminal" evidence="4">
    <location>
        <begin position="31"/>
        <end position="108"/>
    </location>
</feature>
<feature type="compositionally biased region" description="Basic and acidic residues" evidence="1">
    <location>
        <begin position="511"/>
        <end position="531"/>
    </location>
</feature>
<feature type="compositionally biased region" description="Polar residues" evidence="1">
    <location>
        <begin position="288"/>
        <end position="303"/>
    </location>
</feature>
<feature type="compositionally biased region" description="Polar residues" evidence="1">
    <location>
        <begin position="241"/>
        <end position="253"/>
    </location>
</feature>
<feature type="domain" description="LTI65/LTI78 PGEED repeat" evidence="2">
    <location>
        <begin position="457"/>
        <end position="487"/>
    </location>
</feature>
<feature type="compositionally biased region" description="Basic and acidic residues" evidence="1">
    <location>
        <begin position="61"/>
        <end position="77"/>
    </location>
</feature>
<feature type="domain" description="LTI65/LTI78 NYQTKV repeat" evidence="3">
    <location>
        <begin position="219"/>
        <end position="280"/>
    </location>
</feature>
<feature type="compositionally biased region" description="Basic and acidic residues" evidence="1">
    <location>
        <begin position="26"/>
        <end position="36"/>
    </location>
</feature>
<dbReference type="Pfam" id="PF07918">
    <property type="entry name" value="CAP160"/>
    <property type="match status" value="1"/>
</dbReference>
<evidence type="ECO:0000313" key="5">
    <source>
        <dbReference type="EMBL" id="KAF3432992.1"/>
    </source>
</evidence>
<feature type="compositionally biased region" description="Low complexity" evidence="1">
    <location>
        <begin position="427"/>
        <end position="439"/>
    </location>
</feature>
<sequence>MDSQMERPSSQSHTHENDPQNAGIHAEGDDHHDEKPSVMTKMKAKAKKIKDTLKKHGYGHNQDHDHDDPHDGHVPDDHDLEEENDEYEEMVKDPEVQGAPIYDSAAIKTGALGGISETAVGSAAAMPHGHGHEQPLASKDISGVKSSDPTRISVPGLEENIAQPKSNFGKPSLMGEEEPHALLNTPVPSFSHGAYETKDSTDPSTIFVSGSTTNLGESRVNLERPKGLEEDPHASKEFNRQDYTPSNYQTKVSDPTGAGTEEIGATPILSSFDKMSIDDESEAKGQSKLITQAPTGSHDQFSPETFPPKPSDTPQNPNAMEENLDTRDRNDRDTAEINPTNATSYTEKLSSASSVIADKAISTKNVVASKLGYGEKDDSTDHRVHDDEAHGSGDGSTAKPSSTVEYGKKIAATVTDKLTPVYEKVAGAGSTGMSKMSGTGATGAGSEAEKSEVKGQDKGVSVKDFLAEKLRPGDEDRALSEVISDSLHKRKQEPEESESGPPMGEVTQSEEVTKRLGTGDEKSERQERDEPATGYVNNPQTGGGGGDGKGVVGKLKGAVGSWFGLGGGDQSSQTSHVGDGRGHSAAASVGEDSISKDEPRLQESGN</sequence>
<dbReference type="InterPro" id="IPR012418">
    <property type="entry name" value="CAP160"/>
</dbReference>
<proteinExistence type="predicted"/>
<feature type="compositionally biased region" description="Basic and acidic residues" evidence="1">
    <location>
        <begin position="593"/>
        <end position="606"/>
    </location>
</feature>
<reference evidence="5" key="1">
    <citation type="submission" date="2020-03" db="EMBL/GenBank/DDBJ databases">
        <title>A high-quality chromosome-level genome assembly of a woody plant with both climbing and erect habits, Rhamnella rubrinervis.</title>
        <authorList>
            <person name="Lu Z."/>
            <person name="Yang Y."/>
            <person name="Zhu X."/>
            <person name="Sun Y."/>
        </authorList>
    </citation>
    <scope>NUCLEOTIDE SEQUENCE</scope>
    <source>
        <strain evidence="5">BYM</strain>
        <tissue evidence="5">Leaf</tissue>
    </source>
</reference>
<evidence type="ECO:0000259" key="3">
    <source>
        <dbReference type="Pfam" id="PF23402"/>
    </source>
</evidence>
<dbReference type="Pfam" id="PF23403">
    <property type="entry name" value="LTI65_LTI78_N"/>
    <property type="match status" value="1"/>
</dbReference>
<dbReference type="InterPro" id="IPR057058">
    <property type="entry name" value="LTI65_LTI78_NYQTKV"/>
</dbReference>
<dbReference type="Pfam" id="PF23402">
    <property type="entry name" value="LTI65_LTI78_NYQTKV"/>
    <property type="match status" value="1"/>
</dbReference>
<feature type="compositionally biased region" description="Basic and acidic residues" evidence="1">
    <location>
        <begin position="447"/>
        <end position="479"/>
    </location>
</feature>
<dbReference type="EMBL" id="VOIH02000011">
    <property type="protein sequence ID" value="KAF3432992.1"/>
    <property type="molecule type" value="Genomic_DNA"/>
</dbReference>
<dbReference type="InterPro" id="IPR057059">
    <property type="entry name" value="LTI65/LTI78_PGEED"/>
</dbReference>
<evidence type="ECO:0008006" key="7">
    <source>
        <dbReference type="Google" id="ProtNLM"/>
    </source>
</evidence>
<dbReference type="Pfam" id="PF23399">
    <property type="entry name" value="LTI65_PGEED"/>
    <property type="match status" value="1"/>
</dbReference>
<feature type="compositionally biased region" description="Polar residues" evidence="1">
    <location>
        <begin position="337"/>
        <end position="351"/>
    </location>
</feature>
<name>A0A8K0DKV5_9ROSA</name>
<evidence type="ECO:0000313" key="6">
    <source>
        <dbReference type="Proteomes" id="UP000796880"/>
    </source>
</evidence>
<feature type="region of interest" description="Disordered" evidence="1">
    <location>
        <begin position="1"/>
        <end position="90"/>
    </location>
</feature>
<feature type="compositionally biased region" description="Polar residues" evidence="1">
    <location>
        <begin position="202"/>
        <end position="216"/>
    </location>
</feature>
<feature type="compositionally biased region" description="Gly residues" evidence="1">
    <location>
        <begin position="541"/>
        <end position="551"/>
    </location>
</feature>
<keyword evidence="6" id="KW-1185">Reference proteome</keyword>
<feature type="region of interest" description="Disordered" evidence="1">
    <location>
        <begin position="366"/>
        <end position="405"/>
    </location>
</feature>
<comment type="caution">
    <text evidence="5">The sequence shown here is derived from an EMBL/GenBank/DDBJ whole genome shotgun (WGS) entry which is preliminary data.</text>
</comment>
<dbReference type="GO" id="GO:0006950">
    <property type="term" value="P:response to stress"/>
    <property type="evidence" value="ECO:0007669"/>
    <property type="project" value="TreeGrafter"/>
</dbReference>
<feature type="compositionally biased region" description="Polar residues" evidence="1">
    <location>
        <begin position="1"/>
        <end position="12"/>
    </location>
</feature>
<protein>
    <recommendedName>
        <fullName evidence="7">Low-temperature-induced 65 kDa protein</fullName>
    </recommendedName>
</protein>
<dbReference type="AlphaFoldDB" id="A0A8K0DKV5"/>
<feature type="compositionally biased region" description="Basic and acidic residues" evidence="1">
    <location>
        <begin position="220"/>
        <end position="240"/>
    </location>
</feature>
<feature type="region of interest" description="Disordered" evidence="1">
    <location>
        <begin position="427"/>
        <end position="606"/>
    </location>
</feature>
<accession>A0A8K0DKV5</accession>
<feature type="compositionally biased region" description="Basic and acidic residues" evidence="1">
    <location>
        <begin position="373"/>
        <end position="391"/>
    </location>
</feature>
<organism evidence="5 6">
    <name type="scientific">Rhamnella rubrinervis</name>
    <dbReference type="NCBI Taxonomy" id="2594499"/>
    <lineage>
        <taxon>Eukaryota</taxon>
        <taxon>Viridiplantae</taxon>
        <taxon>Streptophyta</taxon>
        <taxon>Embryophyta</taxon>
        <taxon>Tracheophyta</taxon>
        <taxon>Spermatophyta</taxon>
        <taxon>Magnoliopsida</taxon>
        <taxon>eudicotyledons</taxon>
        <taxon>Gunneridae</taxon>
        <taxon>Pentapetalae</taxon>
        <taxon>rosids</taxon>
        <taxon>fabids</taxon>
        <taxon>Rosales</taxon>
        <taxon>Rhamnaceae</taxon>
        <taxon>rhamnoid group</taxon>
        <taxon>Rhamneae</taxon>
        <taxon>Rhamnella</taxon>
    </lineage>
</organism>
<evidence type="ECO:0000259" key="4">
    <source>
        <dbReference type="Pfam" id="PF23403"/>
    </source>
</evidence>
<dbReference type="PANTHER" id="PTHR33836">
    <property type="entry name" value="LOW-TEMPERATURE-INDUCED 65 KDA PROTEIN-RELATED"/>
    <property type="match status" value="1"/>
</dbReference>
<dbReference type="GO" id="GO:0009737">
    <property type="term" value="P:response to abscisic acid"/>
    <property type="evidence" value="ECO:0007669"/>
    <property type="project" value="InterPro"/>
</dbReference>
<dbReference type="OrthoDB" id="1931597at2759"/>
<feature type="region of interest" description="Disordered" evidence="1">
    <location>
        <begin position="123"/>
        <end position="351"/>
    </location>
</feature>